<name>A0ABP9ZG30_9LACO</name>
<proteinExistence type="predicted"/>
<evidence type="ECO:0008006" key="4">
    <source>
        <dbReference type="Google" id="ProtNLM"/>
    </source>
</evidence>
<comment type="caution">
    <text evidence="2">The sequence shown here is derived from an EMBL/GenBank/DDBJ whole genome shotgun (WGS) entry which is preliminary data.</text>
</comment>
<organism evidence="2 3">
    <name type="scientific">Apilactobacillus apinorum</name>
    <dbReference type="NCBI Taxonomy" id="1218495"/>
    <lineage>
        <taxon>Bacteria</taxon>
        <taxon>Bacillati</taxon>
        <taxon>Bacillota</taxon>
        <taxon>Bacilli</taxon>
        <taxon>Lactobacillales</taxon>
        <taxon>Lactobacillaceae</taxon>
        <taxon>Apilactobacillus</taxon>
    </lineage>
</organism>
<accession>A0ABP9ZG30</accession>
<evidence type="ECO:0000313" key="2">
    <source>
        <dbReference type="EMBL" id="GAA6113745.1"/>
    </source>
</evidence>
<protein>
    <recommendedName>
        <fullName evidence="4">DUF4822 domain-containing protein</fullName>
    </recommendedName>
</protein>
<reference evidence="2 3" key="1">
    <citation type="submission" date="2024-03" db="EMBL/GenBank/DDBJ databases">
        <title>Inconsistent identification of Apilactobacillus kunkeei-related strains obtained by well-developed overall genome related indices.</title>
        <authorList>
            <person name="Maeno S."/>
            <person name="Endo A."/>
        </authorList>
    </citation>
    <scope>NUCLEOTIDE SEQUENCE [LARGE SCALE GENOMIC DNA]</scope>
    <source>
        <strain evidence="2 3">20H-10</strain>
    </source>
</reference>
<dbReference type="EMBL" id="BAABVV010000017">
    <property type="protein sequence ID" value="GAA6113745.1"/>
    <property type="molecule type" value="Genomic_DNA"/>
</dbReference>
<keyword evidence="3" id="KW-1185">Reference proteome</keyword>
<keyword evidence="1" id="KW-0732">Signal</keyword>
<sequence length="167" mass="18984">MKKSNALLLTMLLGLSIMCIAPMNNANASNKEHSGVPRFARGYWASKNLNHYKRYQKYSISKDTFAIDGIDMAGVNYSYLKKNGNSSGYSLGTIMYGSFKKIGTNKYRIYAKKQSPLNYADFAHITKIGHHKIKIILFKKGHHDFGGSKFTLYKINKHTYEKLAKKD</sequence>
<feature type="chain" id="PRO_5047522492" description="DUF4822 domain-containing protein" evidence="1">
    <location>
        <begin position="29"/>
        <end position="167"/>
    </location>
</feature>
<evidence type="ECO:0000313" key="3">
    <source>
        <dbReference type="Proteomes" id="UP001438112"/>
    </source>
</evidence>
<gene>
    <name evidence="2" type="ORF">AP20H10_01080</name>
</gene>
<evidence type="ECO:0000256" key="1">
    <source>
        <dbReference type="SAM" id="SignalP"/>
    </source>
</evidence>
<dbReference type="Proteomes" id="UP001438112">
    <property type="component" value="Unassembled WGS sequence"/>
</dbReference>
<feature type="signal peptide" evidence="1">
    <location>
        <begin position="1"/>
        <end position="28"/>
    </location>
</feature>
<dbReference type="RefSeq" id="WP_353317251.1">
    <property type="nucleotide sequence ID" value="NZ_BAABVV010000017.1"/>
</dbReference>